<feature type="binding site" evidence="5">
    <location>
        <position position="161"/>
    </location>
    <ligand>
        <name>adenosylcob(III)alamin</name>
        <dbReference type="ChEBI" id="CHEBI:18408"/>
    </ligand>
</feature>
<sequence>MNENRKTVLPRRHIPDMEVSAMRRQTAARVSLGHAGSGLPTKATLDFAIDHARARDAVYSSLDVEAIQAGLATRGRRAVELQSAAPTRTIYLTRPDLGRSLNTAHMDRLASCARCDVVIVIADGLSAEAANTNAVPLTHTLLDRLGETMSAAICIVRNGRVAIGDQIAIAMGARAVIVLIGERPGLSASDSLGAYLTWAPGQTTTDAQRSCVSNIRDGGLPSTMAADQLLTLLRKSQHLGHSGIAPALRSLD</sequence>
<dbReference type="HAMAP" id="MF_00601">
    <property type="entry name" value="EutC"/>
    <property type="match status" value="1"/>
</dbReference>
<comment type="catalytic activity">
    <reaction evidence="5">
        <text>ethanolamine = acetaldehyde + NH4(+)</text>
        <dbReference type="Rhea" id="RHEA:15313"/>
        <dbReference type="ChEBI" id="CHEBI:15343"/>
        <dbReference type="ChEBI" id="CHEBI:28938"/>
        <dbReference type="ChEBI" id="CHEBI:57603"/>
        <dbReference type="EC" id="4.3.1.7"/>
    </reaction>
</comment>
<dbReference type="KEGG" id="phl:KKY_3820"/>
<comment type="pathway">
    <text evidence="5">Amine and polyamine degradation; ethanolamine degradation.</text>
</comment>
<dbReference type="GO" id="GO:0031471">
    <property type="term" value="C:ethanolamine degradation polyhedral organelle"/>
    <property type="evidence" value="ECO:0007669"/>
    <property type="project" value="UniProtKB-UniRule"/>
</dbReference>
<dbReference type="Pfam" id="PF05985">
    <property type="entry name" value="EutC"/>
    <property type="match status" value="1"/>
</dbReference>
<keyword evidence="2 5" id="KW-0456">Lyase</keyword>
<name>G4RD52_PELHB</name>
<keyword evidence="7" id="KW-1185">Reference proteome</keyword>
<accession>G4RD52</accession>
<dbReference type="EMBL" id="CP003075">
    <property type="protein sequence ID" value="AEQ53802.1"/>
    <property type="molecule type" value="Genomic_DNA"/>
</dbReference>
<dbReference type="RefSeq" id="WP_014132946.1">
    <property type="nucleotide sequence ID" value="NC_016078.1"/>
</dbReference>
<feature type="binding site" evidence="5">
    <location>
        <position position="182"/>
    </location>
    <ligand>
        <name>adenosylcob(III)alamin</name>
        <dbReference type="ChEBI" id="CHEBI:18408"/>
    </ligand>
</feature>
<evidence type="ECO:0000256" key="3">
    <source>
        <dbReference type="ARBA" id="ARBA00023285"/>
    </source>
</evidence>
<dbReference type="GO" id="GO:0046336">
    <property type="term" value="P:ethanolamine catabolic process"/>
    <property type="evidence" value="ECO:0007669"/>
    <property type="project" value="UniProtKB-UniRule"/>
</dbReference>
<evidence type="ECO:0000256" key="1">
    <source>
        <dbReference type="ARBA" id="ARBA00022628"/>
    </source>
</evidence>
<dbReference type="EC" id="4.3.1.7" evidence="5"/>
<dbReference type="GO" id="GO:0009350">
    <property type="term" value="C:ethanolamine ammonia-lyase complex"/>
    <property type="evidence" value="ECO:0007669"/>
    <property type="project" value="UniProtKB-UniRule"/>
</dbReference>
<dbReference type="UniPathway" id="UPA00560"/>
<dbReference type="GO" id="GO:0006520">
    <property type="term" value="P:amino acid metabolic process"/>
    <property type="evidence" value="ECO:0007669"/>
    <property type="project" value="InterPro"/>
</dbReference>
<dbReference type="PATRIC" id="fig|1082931.4.peg.3771"/>
<comment type="function">
    <text evidence="5">Catalyzes the deamination of various vicinal amino-alcohols to oxo compounds. Allows this organism to utilize ethanolamine as the sole source of nitrogen and carbon in the presence of external vitamin B12.</text>
</comment>
<reference evidence="6 7" key="1">
    <citation type="journal article" date="2012" name="J. Bacteriol.">
        <title>Complete genome sequence of Pelagibacterium halotolerans B2T.</title>
        <authorList>
            <person name="Huo Y.Y."/>
            <person name="Cheng H."/>
            <person name="Han X.F."/>
            <person name="Jiang X.W."/>
            <person name="Sun C."/>
            <person name="Zhang X.Q."/>
            <person name="Zhu X.F."/>
            <person name="Liu Y.F."/>
            <person name="Li P.F."/>
            <person name="Ni P.X."/>
            <person name="Wu M."/>
        </authorList>
    </citation>
    <scope>NUCLEOTIDE SEQUENCE [LARGE SCALE GENOMIC DNA]</scope>
    <source>
        <strain evidence="7">DSM 22347 / JCM 15775 / CGMCC 1.7692 / B2</strain>
    </source>
</reference>
<dbReference type="InterPro" id="IPR009246">
    <property type="entry name" value="EutC"/>
</dbReference>
<keyword evidence="3 5" id="KW-0170">Cobalt</keyword>
<dbReference type="AlphaFoldDB" id="G4RD52"/>
<dbReference type="PANTHER" id="PTHR39330">
    <property type="entry name" value="ETHANOLAMINE AMMONIA-LYASE LIGHT CHAIN"/>
    <property type="match status" value="1"/>
</dbReference>
<comment type="subunit">
    <text evidence="5">The basic unit is a heterodimer which dimerizes to form tetramers. The heterotetramers trimerize; 6 large subunits form a core ring with 6 small subunits projecting outwards.</text>
</comment>
<dbReference type="NCBIfam" id="NF003971">
    <property type="entry name" value="PRK05465.1"/>
    <property type="match status" value="1"/>
</dbReference>
<evidence type="ECO:0000256" key="2">
    <source>
        <dbReference type="ARBA" id="ARBA00023239"/>
    </source>
</evidence>
<dbReference type="eggNOG" id="COG4302">
    <property type="taxonomic scope" value="Bacteria"/>
</dbReference>
<dbReference type="Gene3D" id="1.10.30.40">
    <property type="entry name" value="Ethanolamine ammonia-lyase light chain (EutC), N-terminal domain"/>
    <property type="match status" value="1"/>
</dbReference>
<protein>
    <recommendedName>
        <fullName evidence="5">Ethanolamine ammonia-lyase small subunit</fullName>
        <shortName evidence="5">EAL small subunit</shortName>
        <ecNumber evidence="5">4.3.1.7</ecNumber>
    </recommendedName>
</protein>
<keyword evidence="4 5" id="KW-1283">Bacterial microcompartment</keyword>
<dbReference type="STRING" id="1082931.KKY_3820"/>
<feature type="binding site" evidence="5">
    <location>
        <position position="211"/>
    </location>
    <ligand>
        <name>adenosylcob(III)alamin</name>
        <dbReference type="ChEBI" id="CHEBI:18408"/>
    </ligand>
</feature>
<dbReference type="HOGENOM" id="CLU_068224_1_0_5"/>
<dbReference type="PANTHER" id="PTHR39330:SF1">
    <property type="entry name" value="ETHANOLAMINE AMMONIA-LYASE SMALL SUBUNIT"/>
    <property type="match status" value="1"/>
</dbReference>
<gene>
    <name evidence="5" type="primary">eutC</name>
    <name evidence="6" type="ordered locus">KKY_3820</name>
</gene>
<dbReference type="InterPro" id="IPR042255">
    <property type="entry name" value="EutC_N"/>
</dbReference>
<organism evidence="6 7">
    <name type="scientific">Pelagibacterium halotolerans (strain DSM 22347 / JCM 15775 / CGMCC 1.7692 / B2)</name>
    <dbReference type="NCBI Taxonomy" id="1082931"/>
    <lineage>
        <taxon>Bacteria</taxon>
        <taxon>Pseudomonadati</taxon>
        <taxon>Pseudomonadota</taxon>
        <taxon>Alphaproteobacteria</taxon>
        <taxon>Hyphomicrobiales</taxon>
        <taxon>Devosiaceae</taxon>
        <taxon>Pelagibacterium</taxon>
    </lineage>
</organism>
<comment type="subcellular location">
    <subcellularLocation>
        <location evidence="5">Bacterial microcompartment</location>
    </subcellularLocation>
</comment>
<dbReference type="Gene3D" id="3.40.50.11240">
    <property type="entry name" value="Ethanolamine ammonia-lyase light chain (EutC)"/>
    <property type="match status" value="1"/>
</dbReference>
<dbReference type="PIRSF" id="PIRSF018982">
    <property type="entry name" value="EutC"/>
    <property type="match status" value="1"/>
</dbReference>
<evidence type="ECO:0000313" key="6">
    <source>
        <dbReference type="EMBL" id="AEQ53802.1"/>
    </source>
</evidence>
<evidence type="ECO:0000256" key="5">
    <source>
        <dbReference type="HAMAP-Rule" id="MF_00601"/>
    </source>
</evidence>
<dbReference type="InterPro" id="IPR042251">
    <property type="entry name" value="EutC_C"/>
</dbReference>
<keyword evidence="1 5" id="KW-0846">Cobalamin</keyword>
<dbReference type="GO" id="GO:0031419">
    <property type="term" value="F:cobalamin binding"/>
    <property type="evidence" value="ECO:0007669"/>
    <property type="project" value="UniProtKB-UniRule"/>
</dbReference>
<proteinExistence type="inferred from homology"/>
<dbReference type="GO" id="GO:0008851">
    <property type="term" value="F:ethanolamine ammonia-lyase activity"/>
    <property type="evidence" value="ECO:0007669"/>
    <property type="project" value="UniProtKB-UniRule"/>
</dbReference>
<dbReference type="Proteomes" id="UP000008850">
    <property type="component" value="Chromosome"/>
</dbReference>
<comment type="similarity">
    <text evidence="5">Belongs to the EutC family.</text>
</comment>
<comment type="cofactor">
    <cofactor evidence="5">
        <name>adenosylcob(III)alamin</name>
        <dbReference type="ChEBI" id="CHEBI:18408"/>
    </cofactor>
    <text evidence="5">Binds between the large and small subunits.</text>
</comment>
<evidence type="ECO:0000256" key="4">
    <source>
        <dbReference type="ARBA" id="ARBA00024446"/>
    </source>
</evidence>
<evidence type="ECO:0000313" key="7">
    <source>
        <dbReference type="Proteomes" id="UP000008850"/>
    </source>
</evidence>